<evidence type="ECO:0000313" key="2">
    <source>
        <dbReference type="EMBL" id="SDP37580.1"/>
    </source>
</evidence>
<dbReference type="STRING" id="930152.SAMN05216565_102577"/>
<dbReference type="Pfam" id="PF14168">
    <property type="entry name" value="YjzC"/>
    <property type="match status" value="1"/>
</dbReference>
<feature type="compositionally biased region" description="Basic and acidic residues" evidence="1">
    <location>
        <begin position="47"/>
        <end position="63"/>
    </location>
</feature>
<sequence>MGQSHQFRAGQKAPNNGIYIEIGDTGDPVQKPKRIKLKAGDPFPENSNHERKWSYQTKPRDSD</sequence>
<dbReference type="OrthoDB" id="5244304at2"/>
<accession>A0A1H0S789</accession>
<keyword evidence="3" id="KW-1185">Reference proteome</keyword>
<feature type="region of interest" description="Disordered" evidence="1">
    <location>
        <begin position="1"/>
        <end position="63"/>
    </location>
</feature>
<dbReference type="RefSeq" id="WP_090851217.1">
    <property type="nucleotide sequence ID" value="NZ_FNJU01000002.1"/>
</dbReference>
<dbReference type="EMBL" id="FNJU01000002">
    <property type="protein sequence ID" value="SDP37580.1"/>
    <property type="molecule type" value="Genomic_DNA"/>
</dbReference>
<dbReference type="InterPro" id="IPR025549">
    <property type="entry name" value="YjzC"/>
</dbReference>
<name>A0A1H0S789_9BACI</name>
<gene>
    <name evidence="2" type="ORF">SAMN05216565_102577</name>
</gene>
<protein>
    <submittedName>
        <fullName evidence="2">YjzC-like protein</fullName>
    </submittedName>
</protein>
<evidence type="ECO:0000313" key="3">
    <source>
        <dbReference type="Proteomes" id="UP000199159"/>
    </source>
</evidence>
<dbReference type="Proteomes" id="UP000199159">
    <property type="component" value="Unassembled WGS sequence"/>
</dbReference>
<evidence type="ECO:0000256" key="1">
    <source>
        <dbReference type="SAM" id="MobiDB-lite"/>
    </source>
</evidence>
<organism evidence="2 3">
    <name type="scientific">Litchfieldia salsa</name>
    <dbReference type="NCBI Taxonomy" id="930152"/>
    <lineage>
        <taxon>Bacteria</taxon>
        <taxon>Bacillati</taxon>
        <taxon>Bacillota</taxon>
        <taxon>Bacilli</taxon>
        <taxon>Bacillales</taxon>
        <taxon>Bacillaceae</taxon>
        <taxon>Litchfieldia</taxon>
    </lineage>
</organism>
<dbReference type="AlphaFoldDB" id="A0A1H0S789"/>
<reference evidence="3" key="1">
    <citation type="submission" date="2016-10" db="EMBL/GenBank/DDBJ databases">
        <authorList>
            <person name="Varghese N."/>
            <person name="Submissions S."/>
        </authorList>
    </citation>
    <scope>NUCLEOTIDE SEQUENCE [LARGE SCALE GENOMIC DNA]</scope>
    <source>
        <strain evidence="3">IBRC-M10078</strain>
    </source>
</reference>
<proteinExistence type="predicted"/>